<reference evidence="2 3" key="1">
    <citation type="submission" date="2020-08" db="EMBL/GenBank/DDBJ databases">
        <authorList>
            <person name="Liu C."/>
            <person name="Sun Q."/>
        </authorList>
    </citation>
    <scope>NUCLEOTIDE SEQUENCE [LARGE SCALE GENOMIC DNA]</scope>
    <source>
        <strain evidence="2 3">22A2-44</strain>
    </source>
</reference>
<evidence type="ECO:0000256" key="1">
    <source>
        <dbReference type="SAM" id="SignalP"/>
    </source>
</evidence>
<dbReference type="Proteomes" id="UP000602181">
    <property type="component" value="Unassembled WGS sequence"/>
</dbReference>
<keyword evidence="3" id="KW-1185">Reference proteome</keyword>
<gene>
    <name evidence="2" type="ORF">H8R05_11915</name>
</gene>
<organism evidence="2 3">
    <name type="scientific">Anaerotruncus massiliensis</name>
    <name type="common">ex Togo et al. 2019</name>
    <dbReference type="NCBI Taxonomy" id="1673720"/>
    <lineage>
        <taxon>Bacteria</taxon>
        <taxon>Bacillati</taxon>
        <taxon>Bacillota</taxon>
        <taxon>Clostridia</taxon>
        <taxon>Eubacteriales</taxon>
        <taxon>Oscillospiraceae</taxon>
        <taxon>Anaerotruncus</taxon>
    </lineage>
</organism>
<protein>
    <submittedName>
        <fullName evidence="2">Uncharacterized protein</fullName>
    </submittedName>
</protein>
<keyword evidence="1" id="KW-0732">Signal</keyword>
<proteinExistence type="predicted"/>
<evidence type="ECO:0000313" key="3">
    <source>
        <dbReference type="Proteomes" id="UP000602181"/>
    </source>
</evidence>
<feature type="chain" id="PRO_5045209066" evidence="1">
    <location>
        <begin position="26"/>
        <end position="456"/>
    </location>
</feature>
<dbReference type="PROSITE" id="PS51257">
    <property type="entry name" value="PROKAR_LIPOPROTEIN"/>
    <property type="match status" value="1"/>
</dbReference>
<feature type="signal peptide" evidence="1">
    <location>
        <begin position="1"/>
        <end position="25"/>
    </location>
</feature>
<sequence length="456" mass="49559">MKKSVARVAGLCAALLLALGGCAPAQPAPQEAPAASAEASGAEEEAAAVSAAPEGFCEVHIVFPDNRESVGTGEDLRVDENGDLLPPARSGAVDYRAEELVTLDLLLPEGWTARLPAEGEGTYAEMLRGPVNLYRGGQCVGTVGYDRFDDEPIEAWEDYGFDAPPADYQGYYRWLMTGSRTWDDSYTLVAQTGRAVSATCRVRYPARLFGDGPDYYNKGVLCCDLDLLYFTGIELIDSALTDEQLRVIADSIRLSAGERPFGPPLPVPSIETPAGFRQAEVLFPASREGADGDERQELSPFRLRMALPEGWTVRSPAQAETGGDLFSPMDLYDGETRVGSVGCGTFTFAGPTTGENFHRMIYGPLMLGSVVNWDNDYTPVTMTETTCTATCRVMRKADGPEWEAVSMADRPERYSPAILSYDEKLLVYVAFSFEEGLVTGEQLDGIARTIRLLPER</sequence>
<name>A0ABR7AGN3_9FIRM</name>
<dbReference type="EMBL" id="JACOIH010000026">
    <property type="protein sequence ID" value="MBC3939615.1"/>
    <property type="molecule type" value="Genomic_DNA"/>
</dbReference>
<dbReference type="RefSeq" id="WP_158595697.1">
    <property type="nucleotide sequence ID" value="NZ_JACOIH010000026.1"/>
</dbReference>
<accession>A0ABR7AGN3</accession>
<evidence type="ECO:0000313" key="2">
    <source>
        <dbReference type="EMBL" id="MBC3939615.1"/>
    </source>
</evidence>
<comment type="caution">
    <text evidence="2">The sequence shown here is derived from an EMBL/GenBank/DDBJ whole genome shotgun (WGS) entry which is preliminary data.</text>
</comment>